<proteinExistence type="predicted"/>
<dbReference type="OrthoDB" id="109999at2"/>
<dbReference type="InterPro" id="IPR003776">
    <property type="entry name" value="YcaO-like_dom"/>
</dbReference>
<feature type="compositionally biased region" description="Basic and acidic residues" evidence="1">
    <location>
        <begin position="24"/>
        <end position="33"/>
    </location>
</feature>
<name>A0A5C4UQN9_9ACTN</name>
<feature type="compositionally biased region" description="Basic residues" evidence="1">
    <location>
        <begin position="10"/>
        <end position="23"/>
    </location>
</feature>
<feature type="domain" description="YcaO" evidence="2">
    <location>
        <begin position="117"/>
        <end position="449"/>
    </location>
</feature>
<keyword evidence="4" id="KW-1185">Reference proteome</keyword>
<evidence type="ECO:0000259" key="2">
    <source>
        <dbReference type="PROSITE" id="PS51664"/>
    </source>
</evidence>
<organism evidence="3 4">
    <name type="scientific">Streptomyces sedi</name>
    <dbReference type="NCBI Taxonomy" id="555059"/>
    <lineage>
        <taxon>Bacteria</taxon>
        <taxon>Bacillati</taxon>
        <taxon>Actinomycetota</taxon>
        <taxon>Actinomycetes</taxon>
        <taxon>Kitasatosporales</taxon>
        <taxon>Streptomycetaceae</taxon>
        <taxon>Streptomyces</taxon>
    </lineage>
</organism>
<evidence type="ECO:0000313" key="4">
    <source>
        <dbReference type="Proteomes" id="UP000311713"/>
    </source>
</evidence>
<gene>
    <name evidence="3" type="ORF">FH715_26155</name>
</gene>
<sequence>MPHLADPLRRTRRRVPCSGHTRRRDGGQDAETVRHRRRHAARVATRGDGVKGPLAPDGAPHPRVGVPNTEETWARVQPLLARYGITRVADVTRLDHIGIPVSVAVRPLAETYATTQSAGLTPSMAHGLATMRSVELAHAERFDPPVCEATAYDLRLPYAVDALNTLPTSGPLAHVKLAWAPGRTLLGGEPVPLPLQLLRLSFASDDPADPGDPGEPRVLRASRSGLASGGTLPEAALDGLYRVVERHALAGLGSDGPDPLVRVDLSTLDNAHLRGLLDRLAEASTQIEMAFVRNALGVPVFLAFVWSPLHPLVAAGVGADLDLGAAMCRAIGQAVQARLTRITAVRDDLPSEHRPPHASDPLLSISRGRPVAEATEGYRTDHDDPGAALEDLARRVQEYTGMPPLLAELSTGSDPFTVVRVVCPGLEHARRESEAILRLTPCAGGPSRL</sequence>
<dbReference type="PROSITE" id="PS51664">
    <property type="entry name" value="YCAO"/>
    <property type="match status" value="1"/>
</dbReference>
<feature type="region of interest" description="Disordered" evidence="1">
    <location>
        <begin position="204"/>
        <end position="225"/>
    </location>
</feature>
<dbReference type="EMBL" id="VDGT01000028">
    <property type="protein sequence ID" value="TNM25778.1"/>
    <property type="molecule type" value="Genomic_DNA"/>
</dbReference>
<protein>
    <recommendedName>
        <fullName evidence="2">YcaO domain-containing protein</fullName>
    </recommendedName>
</protein>
<evidence type="ECO:0000313" key="3">
    <source>
        <dbReference type="EMBL" id="TNM25778.1"/>
    </source>
</evidence>
<dbReference type="Gene3D" id="3.30.160.660">
    <property type="match status" value="1"/>
</dbReference>
<reference evidence="3 4" key="1">
    <citation type="submission" date="2019-06" db="EMBL/GenBank/DDBJ databases">
        <title>Draft genome of Streptomyces sedi sp. JCM16909.</title>
        <authorList>
            <person name="Klykleung N."/>
            <person name="Tanasupawat S."/>
            <person name="Kudo T."/>
            <person name="Yuki M."/>
            <person name="Ohkuma M."/>
        </authorList>
    </citation>
    <scope>NUCLEOTIDE SEQUENCE [LARGE SCALE GENOMIC DNA]</scope>
    <source>
        <strain evidence="3 4">JCM 16909</strain>
    </source>
</reference>
<feature type="region of interest" description="Disordered" evidence="1">
    <location>
        <begin position="1"/>
        <end position="67"/>
    </location>
</feature>
<evidence type="ECO:0000256" key="1">
    <source>
        <dbReference type="SAM" id="MobiDB-lite"/>
    </source>
</evidence>
<accession>A0A5C4UQN9</accession>
<dbReference type="PANTHER" id="PTHR37809:SF1">
    <property type="entry name" value="RIBOSOMAL PROTEIN S12 METHYLTHIOTRANSFERASE ACCESSORY FACTOR YCAO"/>
    <property type="match status" value="1"/>
</dbReference>
<dbReference type="PANTHER" id="PTHR37809">
    <property type="entry name" value="RIBOSOMAL PROTEIN S12 METHYLTHIOTRANSFERASE ACCESSORY FACTOR YCAO"/>
    <property type="match status" value="1"/>
</dbReference>
<dbReference type="AlphaFoldDB" id="A0A5C4UQN9"/>
<comment type="caution">
    <text evidence="3">The sequence shown here is derived from an EMBL/GenBank/DDBJ whole genome shotgun (WGS) entry which is preliminary data.</text>
</comment>
<dbReference type="Proteomes" id="UP000311713">
    <property type="component" value="Unassembled WGS sequence"/>
</dbReference>
<dbReference type="Pfam" id="PF02624">
    <property type="entry name" value="YcaO"/>
    <property type="match status" value="1"/>
</dbReference>
<dbReference type="NCBIfam" id="TIGR00702">
    <property type="entry name" value="YcaO-type kinase domain"/>
    <property type="match status" value="1"/>
</dbReference>